<organism evidence="1 2">
    <name type="scientific">Holotrichia oblita</name>
    <name type="common">Chafer beetle</name>
    <dbReference type="NCBI Taxonomy" id="644536"/>
    <lineage>
        <taxon>Eukaryota</taxon>
        <taxon>Metazoa</taxon>
        <taxon>Ecdysozoa</taxon>
        <taxon>Arthropoda</taxon>
        <taxon>Hexapoda</taxon>
        <taxon>Insecta</taxon>
        <taxon>Pterygota</taxon>
        <taxon>Neoptera</taxon>
        <taxon>Endopterygota</taxon>
        <taxon>Coleoptera</taxon>
        <taxon>Polyphaga</taxon>
        <taxon>Scarabaeiformia</taxon>
        <taxon>Scarabaeidae</taxon>
        <taxon>Melolonthinae</taxon>
        <taxon>Holotrichia</taxon>
    </lineage>
</organism>
<evidence type="ECO:0000313" key="2">
    <source>
        <dbReference type="Proteomes" id="UP001056778"/>
    </source>
</evidence>
<dbReference type="Proteomes" id="UP001056778">
    <property type="component" value="Chromosome 2"/>
</dbReference>
<sequence>MPHLTVLGKPYIRSTKRQEWSEESLRQAIENVSRKQMGVNEASREFGIPSRTLRRHLASGKLKPPLGRSCELGLEHETRLVNHVKALEKVGFAPDRNDVRKMAYEFAEKLGIQHRFSHGTKSAGYDWFNGFIRRNKNLSLRKSEGHEHMV</sequence>
<keyword evidence="2" id="KW-1185">Reference proteome</keyword>
<comment type="caution">
    <text evidence="1">The sequence shown here is derived from an EMBL/GenBank/DDBJ whole genome shotgun (WGS) entry which is preliminary data.</text>
</comment>
<proteinExistence type="predicted"/>
<protein>
    <submittedName>
        <fullName evidence="1">Homeobox-like domain superfamily</fullName>
    </submittedName>
</protein>
<reference evidence="1" key="1">
    <citation type="submission" date="2022-04" db="EMBL/GenBank/DDBJ databases">
        <title>Chromosome-scale genome assembly of Holotrichia oblita Faldermann.</title>
        <authorList>
            <person name="Rongchong L."/>
        </authorList>
    </citation>
    <scope>NUCLEOTIDE SEQUENCE</scope>
    <source>
        <strain evidence="1">81SQS9</strain>
    </source>
</reference>
<name>A0ACB9TI72_HOLOL</name>
<gene>
    <name evidence="1" type="ORF">MML48_2g00011431</name>
</gene>
<dbReference type="EMBL" id="CM043016">
    <property type="protein sequence ID" value="KAI4466568.1"/>
    <property type="molecule type" value="Genomic_DNA"/>
</dbReference>
<accession>A0ACB9TI72</accession>
<evidence type="ECO:0000313" key="1">
    <source>
        <dbReference type="EMBL" id="KAI4466568.1"/>
    </source>
</evidence>